<evidence type="ECO:0000313" key="2">
    <source>
        <dbReference type="Proteomes" id="UP000746612"/>
    </source>
</evidence>
<protein>
    <submittedName>
        <fullName evidence="1">Uncharacterized protein</fullName>
    </submittedName>
</protein>
<dbReference type="InterPro" id="IPR036452">
    <property type="entry name" value="Ribo_hydro-like"/>
</dbReference>
<proteinExistence type="predicted"/>
<gene>
    <name evidence="1" type="ORF">MDCFG202_LOCUS495243</name>
</gene>
<accession>A0A9N8WY59</accession>
<dbReference type="EMBL" id="CAJPIJ010000179">
    <property type="protein sequence ID" value="CAG2003922.1"/>
    <property type="molecule type" value="Genomic_DNA"/>
</dbReference>
<dbReference type="Gene3D" id="3.90.245.10">
    <property type="entry name" value="Ribonucleoside hydrolase-like"/>
    <property type="match status" value="1"/>
</dbReference>
<dbReference type="GO" id="GO:0016799">
    <property type="term" value="F:hydrolase activity, hydrolyzing N-glycosyl compounds"/>
    <property type="evidence" value="ECO:0007669"/>
    <property type="project" value="InterPro"/>
</dbReference>
<evidence type="ECO:0000313" key="1">
    <source>
        <dbReference type="EMBL" id="CAG2003922.1"/>
    </source>
</evidence>
<sequence>MTGEKERKNLLIVRNDGPDADNIAAFMLMYQWAKGKPDVELVIIFEPRGVNCGLRTLKHNDQDSLDSLLKAHFSHVGFPIEIRLKGLLTEQHVEKVENISEEDRELLRMAIKDSQCSVGDSQLHALLIARDLAKCLSETLGASEPHAKFTILVDNDGLPKKSPVNLTCHAPEHLFTRTPKGINEFYRSMGLDMPQRREEIEKWYHECIREADEKLPDQGFSIDELDLEGLKEKITAAKDVTFIEGASFKLLSRLLDDPEVAAKMDCFVQAGTLDLAGNIFNDQFNIALDPESAECVLRRYKAFKSFTAVPSQTSQAIAFSVDSLEDYGFCGLARWTLSLNLRNDPAKVSDGTVTLKGQHCGEKVKLPDLAMLLLAFWPEKYPSEKTQVVLPETGSGPLLFRITDSDGIRILLPKTGHTIVSIGVGYTGLLLNDLSLNDAGGNNQLLF</sequence>
<dbReference type="AlphaFoldDB" id="A0A9N8WY59"/>
<comment type="caution">
    <text evidence="1">The sequence shown here is derived from an EMBL/GenBank/DDBJ whole genome shotgun (WGS) entry which is preliminary data.</text>
</comment>
<reference evidence="1" key="1">
    <citation type="submission" date="2021-03" db="EMBL/GenBank/DDBJ databases">
        <authorList>
            <person name="Alouane T."/>
            <person name="Langin T."/>
            <person name="Bonhomme L."/>
        </authorList>
    </citation>
    <scope>NUCLEOTIDE SEQUENCE</scope>
    <source>
        <strain evidence="1">MDC_Fg202</strain>
    </source>
</reference>
<name>A0A9N8WY59_GIBZA</name>
<dbReference type="Proteomes" id="UP000746612">
    <property type="component" value="Unassembled WGS sequence"/>
</dbReference>
<organism evidence="1 2">
    <name type="scientific">Gibberella zeae</name>
    <name type="common">Wheat head blight fungus</name>
    <name type="synonym">Fusarium graminearum</name>
    <dbReference type="NCBI Taxonomy" id="5518"/>
    <lineage>
        <taxon>Eukaryota</taxon>
        <taxon>Fungi</taxon>
        <taxon>Dikarya</taxon>
        <taxon>Ascomycota</taxon>
        <taxon>Pezizomycotina</taxon>
        <taxon>Sordariomycetes</taxon>
        <taxon>Hypocreomycetidae</taxon>
        <taxon>Hypocreales</taxon>
        <taxon>Nectriaceae</taxon>
        <taxon>Fusarium</taxon>
    </lineage>
</organism>